<dbReference type="Proteomes" id="UP000325315">
    <property type="component" value="Unassembled WGS sequence"/>
</dbReference>
<evidence type="ECO:0000313" key="4">
    <source>
        <dbReference type="EMBL" id="KAA3480343.1"/>
    </source>
</evidence>
<organism evidence="4 5">
    <name type="scientific">Gossypium australe</name>
    <dbReference type="NCBI Taxonomy" id="47621"/>
    <lineage>
        <taxon>Eukaryota</taxon>
        <taxon>Viridiplantae</taxon>
        <taxon>Streptophyta</taxon>
        <taxon>Embryophyta</taxon>
        <taxon>Tracheophyta</taxon>
        <taxon>Spermatophyta</taxon>
        <taxon>Magnoliopsida</taxon>
        <taxon>eudicotyledons</taxon>
        <taxon>Gunneridae</taxon>
        <taxon>Pentapetalae</taxon>
        <taxon>rosids</taxon>
        <taxon>malvids</taxon>
        <taxon>Malvales</taxon>
        <taxon>Malvaceae</taxon>
        <taxon>Malvoideae</taxon>
        <taxon>Gossypium</taxon>
    </lineage>
</organism>
<dbReference type="InterPro" id="IPR011990">
    <property type="entry name" value="TPR-like_helical_dom_sf"/>
</dbReference>
<protein>
    <submittedName>
        <fullName evidence="4">Pentatricopeptide repeat-containing protein mitochondrial-like isoform X1</fullName>
    </submittedName>
</protein>
<comment type="similarity">
    <text evidence="1">Belongs to the PPR family. P subfamily.</text>
</comment>
<feature type="repeat" description="PPR" evidence="3">
    <location>
        <begin position="9"/>
        <end position="43"/>
    </location>
</feature>
<dbReference type="InterPro" id="IPR002885">
    <property type="entry name" value="PPR_rpt"/>
</dbReference>
<dbReference type="PROSITE" id="PS51375">
    <property type="entry name" value="PPR"/>
    <property type="match status" value="4"/>
</dbReference>
<dbReference type="PANTHER" id="PTHR46128">
    <property type="entry name" value="MITOCHONDRIAL GROUP I INTRON SPLICING FACTOR CCM1"/>
    <property type="match status" value="1"/>
</dbReference>
<keyword evidence="2" id="KW-0677">Repeat</keyword>
<evidence type="ECO:0000256" key="3">
    <source>
        <dbReference type="PROSITE-ProRule" id="PRU00708"/>
    </source>
</evidence>
<dbReference type="AlphaFoldDB" id="A0A5B6WFY5"/>
<name>A0A5B6WFY5_9ROSI</name>
<sequence length="219" mass="25148">MMDNNISLDIDSYDILIDAHCKYGKNSKAIDTIDTMKKQGIEPDVVTYNILADAHCREGMVFEALDTVDTMIKQKDRRNNGKTLSRNIPKGPIPDTVTYNTLTQGMCQLGRVSSARELLRKMLAFGQVPNVVTCLNLLNGLCKSDRLEEALELFRAMWNSSYADFAFWVKLIFCQSPWRRTITMLMHREWKVHVRFTPRETADILGNKGLSQQKKLWII</sequence>
<feature type="repeat" description="PPR" evidence="3">
    <location>
        <begin position="44"/>
        <end position="78"/>
    </location>
</feature>
<dbReference type="Pfam" id="PF13041">
    <property type="entry name" value="PPR_2"/>
    <property type="match status" value="2"/>
</dbReference>
<reference evidence="5" key="1">
    <citation type="journal article" date="2019" name="Plant Biotechnol. J.">
        <title>Genome sequencing of the Australian wild diploid species Gossypium australe highlights disease resistance and delayed gland morphogenesis.</title>
        <authorList>
            <person name="Cai Y."/>
            <person name="Cai X."/>
            <person name="Wang Q."/>
            <person name="Wang P."/>
            <person name="Zhang Y."/>
            <person name="Cai C."/>
            <person name="Xu Y."/>
            <person name="Wang K."/>
            <person name="Zhou Z."/>
            <person name="Wang C."/>
            <person name="Geng S."/>
            <person name="Li B."/>
            <person name="Dong Q."/>
            <person name="Hou Y."/>
            <person name="Wang H."/>
            <person name="Ai P."/>
            <person name="Liu Z."/>
            <person name="Yi F."/>
            <person name="Sun M."/>
            <person name="An G."/>
            <person name="Cheng J."/>
            <person name="Zhang Y."/>
            <person name="Shi Q."/>
            <person name="Xie Y."/>
            <person name="Shi X."/>
            <person name="Chang Y."/>
            <person name="Huang F."/>
            <person name="Chen Y."/>
            <person name="Hong S."/>
            <person name="Mi L."/>
            <person name="Sun Q."/>
            <person name="Zhang L."/>
            <person name="Zhou B."/>
            <person name="Peng R."/>
            <person name="Zhang X."/>
            <person name="Liu F."/>
        </authorList>
    </citation>
    <scope>NUCLEOTIDE SEQUENCE [LARGE SCALE GENOMIC DNA]</scope>
    <source>
        <strain evidence="5">cv. PA1801</strain>
    </source>
</reference>
<keyword evidence="5" id="KW-1185">Reference proteome</keyword>
<feature type="repeat" description="PPR" evidence="3">
    <location>
        <begin position="130"/>
        <end position="164"/>
    </location>
</feature>
<gene>
    <name evidence="4" type="ORF">EPI10_020785</name>
</gene>
<evidence type="ECO:0000256" key="1">
    <source>
        <dbReference type="ARBA" id="ARBA00007626"/>
    </source>
</evidence>
<evidence type="ECO:0000313" key="5">
    <source>
        <dbReference type="Proteomes" id="UP000325315"/>
    </source>
</evidence>
<dbReference type="PANTHER" id="PTHR46128:SF358">
    <property type="entry name" value="TETRATRICOPEPTIDE REPEAT (TPR)-LIKE SUPERFAMILY PROTEIN"/>
    <property type="match status" value="1"/>
</dbReference>
<feature type="repeat" description="PPR" evidence="3">
    <location>
        <begin position="95"/>
        <end position="129"/>
    </location>
</feature>
<dbReference type="InterPro" id="IPR050872">
    <property type="entry name" value="PPR_P_subfamily"/>
</dbReference>
<dbReference type="Gene3D" id="1.25.40.10">
    <property type="entry name" value="Tetratricopeptide repeat domain"/>
    <property type="match status" value="2"/>
</dbReference>
<evidence type="ECO:0000256" key="2">
    <source>
        <dbReference type="ARBA" id="ARBA00022737"/>
    </source>
</evidence>
<accession>A0A5B6WFY5</accession>
<proteinExistence type="inferred from homology"/>
<dbReference type="EMBL" id="SMMG02000003">
    <property type="protein sequence ID" value="KAA3480343.1"/>
    <property type="molecule type" value="Genomic_DNA"/>
</dbReference>
<dbReference type="NCBIfam" id="TIGR00756">
    <property type="entry name" value="PPR"/>
    <property type="match status" value="4"/>
</dbReference>
<dbReference type="OrthoDB" id="998520at2759"/>
<comment type="caution">
    <text evidence="4">The sequence shown here is derived from an EMBL/GenBank/DDBJ whole genome shotgun (WGS) entry which is preliminary data.</text>
</comment>